<protein>
    <submittedName>
        <fullName evidence="6">MarR family transcriptional regulator</fullName>
    </submittedName>
</protein>
<reference evidence="6 7" key="1">
    <citation type="submission" date="2018-05" db="EMBL/GenBank/DDBJ databases">
        <title>genome sequencing of Nitrosopumilus sp. NM25.</title>
        <authorList>
            <person name="Mori K."/>
            <person name="Nakagawa T."/>
        </authorList>
    </citation>
    <scope>NUCLEOTIDE SEQUENCE [LARGE SCALE GENOMIC DNA]</scope>
    <source>
        <strain evidence="6 7">NM25</strain>
    </source>
</reference>
<proteinExistence type="predicted"/>
<evidence type="ECO:0000256" key="1">
    <source>
        <dbReference type="ARBA" id="ARBA00023015"/>
    </source>
</evidence>
<gene>
    <name evidence="6" type="ORF">NZNM25_10290</name>
</gene>
<keyword evidence="7" id="KW-1185">Reference proteome</keyword>
<accession>A0A2S2KS08</accession>
<dbReference type="Proteomes" id="UP000245829">
    <property type="component" value="Unassembled WGS sequence"/>
</dbReference>
<dbReference type="PRINTS" id="PR00598">
    <property type="entry name" value="HTHMARR"/>
</dbReference>
<name>A0A2S2KS08_9ARCH</name>
<dbReference type="SMART" id="SM00347">
    <property type="entry name" value="HTH_MARR"/>
    <property type="match status" value="1"/>
</dbReference>
<dbReference type="AlphaFoldDB" id="A0A2S2KS08"/>
<keyword evidence="1" id="KW-0805">Transcription regulation</keyword>
<dbReference type="EMBL" id="BGKI01000004">
    <property type="protein sequence ID" value="GBH34238.1"/>
    <property type="molecule type" value="Genomic_DNA"/>
</dbReference>
<evidence type="ECO:0000256" key="3">
    <source>
        <dbReference type="ARBA" id="ARBA00023163"/>
    </source>
</evidence>
<dbReference type="GeneID" id="76208636"/>
<feature type="region of interest" description="Disordered" evidence="4">
    <location>
        <begin position="152"/>
        <end position="172"/>
    </location>
</feature>
<feature type="domain" description="HTH marR-type" evidence="5">
    <location>
        <begin position="7"/>
        <end position="140"/>
    </location>
</feature>
<evidence type="ECO:0000259" key="5">
    <source>
        <dbReference type="PROSITE" id="PS50995"/>
    </source>
</evidence>
<dbReference type="Pfam" id="PF01047">
    <property type="entry name" value="MarR"/>
    <property type="match status" value="1"/>
</dbReference>
<dbReference type="PROSITE" id="PS50995">
    <property type="entry name" value="HTH_MARR_2"/>
    <property type="match status" value="1"/>
</dbReference>
<dbReference type="GO" id="GO:0003700">
    <property type="term" value="F:DNA-binding transcription factor activity"/>
    <property type="evidence" value="ECO:0007669"/>
    <property type="project" value="InterPro"/>
</dbReference>
<dbReference type="PANTHER" id="PTHR42756">
    <property type="entry name" value="TRANSCRIPTIONAL REGULATOR, MARR"/>
    <property type="match status" value="1"/>
</dbReference>
<dbReference type="SUPFAM" id="SSF46785">
    <property type="entry name" value="Winged helix' DNA-binding domain"/>
    <property type="match status" value="1"/>
</dbReference>
<keyword evidence="3" id="KW-0804">Transcription</keyword>
<dbReference type="InterPro" id="IPR000835">
    <property type="entry name" value="HTH_MarR-typ"/>
</dbReference>
<dbReference type="InterPro" id="IPR036390">
    <property type="entry name" value="WH_DNA-bd_sf"/>
</dbReference>
<dbReference type="OrthoDB" id="10712at2157"/>
<evidence type="ECO:0000313" key="6">
    <source>
        <dbReference type="EMBL" id="GBH34238.1"/>
    </source>
</evidence>
<comment type="caution">
    <text evidence="6">The sequence shown here is derived from an EMBL/GenBank/DDBJ whole genome shotgun (WGS) entry which is preliminary data.</text>
</comment>
<evidence type="ECO:0000256" key="4">
    <source>
        <dbReference type="SAM" id="MobiDB-lite"/>
    </source>
</evidence>
<feature type="compositionally biased region" description="Polar residues" evidence="4">
    <location>
        <begin position="159"/>
        <end position="172"/>
    </location>
</feature>
<organism evidence="6 7">
    <name type="scientific">Nitrosopumilus zosterae</name>
    <dbReference type="NCBI Taxonomy" id="718286"/>
    <lineage>
        <taxon>Archaea</taxon>
        <taxon>Nitrososphaerota</taxon>
        <taxon>Nitrososphaeria</taxon>
        <taxon>Nitrosopumilales</taxon>
        <taxon>Nitrosopumilaceae</taxon>
        <taxon>Nitrosopumilus</taxon>
    </lineage>
</organism>
<sequence>MKTLDLKDSIGLMMKRSAKAWERATDIELTERFGLTGGKWKVITGLSIKEGITQKQLADMMFVEAPTLVPIIDRLEKEGYLTRQSDPKDRRNNLIFLTKKAKKTVDPIIDCIAKMRDIGLDKISKKDLEITKKTLTQINANAEAFIMEKGKKTEPDVWTNPQNKSQKTLVKV</sequence>
<dbReference type="Gene3D" id="1.10.10.10">
    <property type="entry name" value="Winged helix-like DNA-binding domain superfamily/Winged helix DNA-binding domain"/>
    <property type="match status" value="1"/>
</dbReference>
<dbReference type="InterPro" id="IPR036388">
    <property type="entry name" value="WH-like_DNA-bd_sf"/>
</dbReference>
<dbReference type="RefSeq" id="WP_109876849.1">
    <property type="nucleotide sequence ID" value="NZ_AP026695.1"/>
</dbReference>
<keyword evidence="2" id="KW-0238">DNA-binding</keyword>
<dbReference type="GO" id="GO:0003677">
    <property type="term" value="F:DNA binding"/>
    <property type="evidence" value="ECO:0007669"/>
    <property type="project" value="UniProtKB-KW"/>
</dbReference>
<evidence type="ECO:0000313" key="7">
    <source>
        <dbReference type="Proteomes" id="UP000245829"/>
    </source>
</evidence>
<evidence type="ECO:0000256" key="2">
    <source>
        <dbReference type="ARBA" id="ARBA00023125"/>
    </source>
</evidence>
<dbReference type="PANTHER" id="PTHR42756:SF1">
    <property type="entry name" value="TRANSCRIPTIONAL REPRESSOR OF EMRAB OPERON"/>
    <property type="match status" value="1"/>
</dbReference>